<protein>
    <recommendedName>
        <fullName evidence="6">(2E,6E)-farnesyl diphosphate synthase</fullName>
    </recommendedName>
</protein>
<dbReference type="AlphaFoldDB" id="A0A4Y9TIC8"/>
<name>A0A4Y9TIC8_PSEFL</name>
<evidence type="ECO:0000256" key="3">
    <source>
        <dbReference type="RuleBase" id="RU004466"/>
    </source>
</evidence>
<evidence type="ECO:0000313" key="5">
    <source>
        <dbReference type="Proteomes" id="UP000297322"/>
    </source>
</evidence>
<dbReference type="PROSITE" id="PS00723">
    <property type="entry name" value="POLYPRENYL_SYNTHASE_1"/>
    <property type="match status" value="1"/>
</dbReference>
<comment type="similarity">
    <text evidence="3">Belongs to the FPP/GGPP synthase family.</text>
</comment>
<organism evidence="4 5">
    <name type="scientific">Pseudomonas fluorescens</name>
    <dbReference type="NCBI Taxonomy" id="294"/>
    <lineage>
        <taxon>Bacteria</taxon>
        <taxon>Pseudomonadati</taxon>
        <taxon>Pseudomonadota</taxon>
        <taxon>Gammaproteobacteria</taxon>
        <taxon>Pseudomonadales</taxon>
        <taxon>Pseudomonadaceae</taxon>
        <taxon>Pseudomonas</taxon>
    </lineage>
</organism>
<dbReference type="PANTHER" id="PTHR12001">
    <property type="entry name" value="GERANYLGERANYL PYROPHOSPHATE SYNTHASE"/>
    <property type="match status" value="1"/>
</dbReference>
<gene>
    <name evidence="4" type="ORF">E4T65_15340</name>
</gene>
<dbReference type="GO" id="GO:0008299">
    <property type="term" value="P:isoprenoid biosynthetic process"/>
    <property type="evidence" value="ECO:0007669"/>
    <property type="project" value="InterPro"/>
</dbReference>
<dbReference type="InterPro" id="IPR008949">
    <property type="entry name" value="Isoprenoid_synthase_dom_sf"/>
</dbReference>
<evidence type="ECO:0000256" key="1">
    <source>
        <dbReference type="ARBA" id="ARBA00022723"/>
    </source>
</evidence>
<keyword evidence="3" id="KW-0808">Transferase</keyword>
<dbReference type="RefSeq" id="WP_065878449.1">
    <property type="nucleotide sequence ID" value="NZ_SPVI01000008.1"/>
</dbReference>
<dbReference type="EMBL" id="SPVI01000008">
    <property type="protein sequence ID" value="TFW42647.1"/>
    <property type="molecule type" value="Genomic_DNA"/>
</dbReference>
<dbReference type="InterPro" id="IPR000092">
    <property type="entry name" value="Polyprenyl_synt"/>
</dbReference>
<dbReference type="InterPro" id="IPR033749">
    <property type="entry name" value="Polyprenyl_synt_CS"/>
</dbReference>
<dbReference type="Proteomes" id="UP000297322">
    <property type="component" value="Unassembled WGS sequence"/>
</dbReference>
<evidence type="ECO:0000313" key="4">
    <source>
        <dbReference type="EMBL" id="TFW42647.1"/>
    </source>
</evidence>
<accession>A0A4Y9TIC8</accession>
<evidence type="ECO:0008006" key="6">
    <source>
        <dbReference type="Google" id="ProtNLM"/>
    </source>
</evidence>
<keyword evidence="1" id="KW-0479">Metal-binding</keyword>
<dbReference type="PANTHER" id="PTHR12001:SF44">
    <property type="entry name" value="GERANYLGERANYL PYROPHOSPHATE SYNTHASE"/>
    <property type="match status" value="1"/>
</dbReference>
<keyword evidence="2" id="KW-0460">Magnesium</keyword>
<dbReference type="Gene3D" id="1.10.600.10">
    <property type="entry name" value="Farnesyl Diphosphate Synthase"/>
    <property type="match status" value="1"/>
</dbReference>
<dbReference type="GO" id="GO:0004659">
    <property type="term" value="F:prenyltransferase activity"/>
    <property type="evidence" value="ECO:0007669"/>
    <property type="project" value="InterPro"/>
</dbReference>
<reference evidence="4 5" key="1">
    <citation type="submission" date="2019-03" db="EMBL/GenBank/DDBJ databases">
        <title>Biocontrol and xenobiotic degradation properties of endophytic Pseudomonas fluorescens strain BRZ63.</title>
        <authorList>
            <person name="Chlebek D.A."/>
            <person name="Pinski A."/>
            <person name="Zur J.P."/>
            <person name="Michalska J."/>
            <person name="Hupert-Kocurek K.T."/>
        </authorList>
    </citation>
    <scope>NUCLEOTIDE SEQUENCE [LARGE SCALE GENOMIC DNA]</scope>
    <source>
        <strain evidence="4 5">BRZ63</strain>
    </source>
</reference>
<comment type="caution">
    <text evidence="4">The sequence shown here is derived from an EMBL/GenBank/DDBJ whole genome shotgun (WGS) entry which is preliminary data.</text>
</comment>
<evidence type="ECO:0000256" key="2">
    <source>
        <dbReference type="ARBA" id="ARBA00022842"/>
    </source>
</evidence>
<dbReference type="Pfam" id="PF00348">
    <property type="entry name" value="polyprenyl_synt"/>
    <property type="match status" value="1"/>
</dbReference>
<sequence>MNSSFYGFDNTGYARAKSRWIEPFAYQSRFQGKLIRTELGWALAMLFGVPAAQAHVLCESVELMNTASLIHDDVFDADCLRRGQPSVWKTYGATVAIISGMHGYLAGLQRLASLGNEGVITTGLESLEALHIGQHLDVCASEGTALPSLDDYRLIAQANTGCFFVFLLNACQCLKPVDEDTYLALKALLYDLAVYYRYVNDYCDVNHIPHFAKKGFATDLEGGPKSFLMILAGQPLSKEKRSFDQKNEIIRAFGDAGVLDLAIVVMEETYCRILNGLAVIGHSCTQRKNKRLEAFIRDIHFQPAADDDYYKRVLR</sequence>
<proteinExistence type="inferred from homology"/>
<dbReference type="SUPFAM" id="SSF48576">
    <property type="entry name" value="Terpenoid synthases"/>
    <property type="match status" value="1"/>
</dbReference>
<dbReference type="GO" id="GO:0046872">
    <property type="term" value="F:metal ion binding"/>
    <property type="evidence" value="ECO:0007669"/>
    <property type="project" value="UniProtKB-KW"/>
</dbReference>